<proteinExistence type="predicted"/>
<dbReference type="Proteomes" id="UP000266861">
    <property type="component" value="Unassembled WGS sequence"/>
</dbReference>
<evidence type="ECO:0000313" key="1">
    <source>
        <dbReference type="EMBL" id="RHZ86385.1"/>
    </source>
</evidence>
<accession>A0A397JDH3</accession>
<evidence type="ECO:0000313" key="2">
    <source>
        <dbReference type="Proteomes" id="UP000266861"/>
    </source>
</evidence>
<name>A0A397JDH3_9GLOM</name>
<dbReference type="AlphaFoldDB" id="A0A397JDH3"/>
<gene>
    <name evidence="1" type="ORF">Glove_51g17</name>
</gene>
<dbReference type="EMBL" id="PQFF01000048">
    <property type="protein sequence ID" value="RHZ86385.1"/>
    <property type="molecule type" value="Genomic_DNA"/>
</dbReference>
<keyword evidence="2" id="KW-1185">Reference proteome</keyword>
<organism evidence="1 2">
    <name type="scientific">Diversispora epigaea</name>
    <dbReference type="NCBI Taxonomy" id="1348612"/>
    <lineage>
        <taxon>Eukaryota</taxon>
        <taxon>Fungi</taxon>
        <taxon>Fungi incertae sedis</taxon>
        <taxon>Mucoromycota</taxon>
        <taxon>Glomeromycotina</taxon>
        <taxon>Glomeromycetes</taxon>
        <taxon>Diversisporales</taxon>
        <taxon>Diversisporaceae</taxon>
        <taxon>Diversispora</taxon>
    </lineage>
</organism>
<comment type="caution">
    <text evidence="1">The sequence shown here is derived from an EMBL/GenBank/DDBJ whole genome shotgun (WGS) entry which is preliminary data.</text>
</comment>
<reference evidence="1 2" key="1">
    <citation type="submission" date="2018-08" db="EMBL/GenBank/DDBJ databases">
        <title>Genome and evolution of the arbuscular mycorrhizal fungus Diversispora epigaea (formerly Glomus versiforme) and its bacterial endosymbionts.</title>
        <authorList>
            <person name="Sun X."/>
            <person name="Fei Z."/>
            <person name="Harrison M."/>
        </authorList>
    </citation>
    <scope>NUCLEOTIDE SEQUENCE [LARGE SCALE GENOMIC DNA]</scope>
    <source>
        <strain evidence="1 2">IT104</strain>
    </source>
</reference>
<sequence>MKTYINTINELLATEDILSESEIATMIMADNEIENNSFSDFDEEEEEVPSPVTSKEALNALKILIRYEEQLSDNNENSINNLRKKLLLYERMYEKTKKQVSLEHMWDN</sequence>
<protein>
    <submittedName>
        <fullName evidence="1">Uncharacterized protein</fullName>
    </submittedName>
</protein>
<dbReference type="OrthoDB" id="2427876at2759"/>